<dbReference type="SUPFAM" id="SSF54506">
    <property type="entry name" value="Diaminopimelate epimerase-like"/>
    <property type="match status" value="1"/>
</dbReference>
<evidence type="ECO:0000256" key="1">
    <source>
        <dbReference type="ARBA" id="ARBA00008270"/>
    </source>
</evidence>
<dbReference type="GO" id="GO:0005737">
    <property type="term" value="C:cytoplasm"/>
    <property type="evidence" value="ECO:0007669"/>
    <property type="project" value="TreeGrafter"/>
</dbReference>
<dbReference type="NCBIfam" id="TIGR00654">
    <property type="entry name" value="PhzF_family"/>
    <property type="match status" value="1"/>
</dbReference>
<protein>
    <submittedName>
        <fullName evidence="4">Putative isomerase YddE</fullName>
        <ecNumber evidence="4">5.1.-.-</ecNumber>
    </submittedName>
</protein>
<proteinExistence type="inferred from homology"/>
<keyword evidence="2 4" id="KW-0413">Isomerase</keyword>
<dbReference type="EC" id="5.1.-.-" evidence="4"/>
<dbReference type="GO" id="GO:0016853">
    <property type="term" value="F:isomerase activity"/>
    <property type="evidence" value="ECO:0007669"/>
    <property type="project" value="UniProtKB-KW"/>
</dbReference>
<dbReference type="PANTHER" id="PTHR13774">
    <property type="entry name" value="PHENAZINE BIOSYNTHESIS PROTEIN"/>
    <property type="match status" value="1"/>
</dbReference>
<feature type="region of interest" description="Disordered" evidence="3">
    <location>
        <begin position="187"/>
        <end position="227"/>
    </location>
</feature>
<evidence type="ECO:0000313" key="4">
    <source>
        <dbReference type="EMBL" id="SOU92604.1"/>
    </source>
</evidence>
<accession>A0A2I2MFX1</accession>
<gene>
    <name evidence="4" type="primary">yddE</name>
    <name evidence="4" type="ORF">LFTS_01231</name>
</gene>
<evidence type="ECO:0000256" key="2">
    <source>
        <dbReference type="ARBA" id="ARBA00023235"/>
    </source>
</evidence>
<dbReference type="Pfam" id="PF02567">
    <property type="entry name" value="PhzC-PhzF"/>
    <property type="match status" value="1"/>
</dbReference>
<organism evidence="4">
    <name type="scientific">Leptospirillum ferriphilum</name>
    <dbReference type="NCBI Taxonomy" id="178606"/>
    <lineage>
        <taxon>Bacteria</taxon>
        <taxon>Pseudomonadati</taxon>
        <taxon>Nitrospirota</taxon>
        <taxon>Nitrospiria</taxon>
        <taxon>Nitrospirales</taxon>
        <taxon>Nitrospiraceae</taxon>
        <taxon>Leptospirillum</taxon>
    </lineage>
</organism>
<dbReference type="EMBL" id="LT966316">
    <property type="protein sequence ID" value="SOU92604.1"/>
    <property type="molecule type" value="Genomic_DNA"/>
</dbReference>
<evidence type="ECO:0000256" key="3">
    <source>
        <dbReference type="SAM" id="MobiDB-lite"/>
    </source>
</evidence>
<comment type="similarity">
    <text evidence="1">Belongs to the PhzF family.</text>
</comment>
<dbReference type="AlphaFoldDB" id="A0A2I2MFX1"/>
<dbReference type="InterPro" id="IPR003719">
    <property type="entry name" value="Phenazine_PhzF-like"/>
</dbReference>
<sequence length="227" mass="24783">MTLKLFQIDAFADHVFAGNPAAGLPLESWLPDALLQSIASENNLSETVFFVPAESGFHLRWFTPVCEVDLCGHATLAAAHVLFRHLAYPVNSLVFHTRSGALEVEEKDGLIVMDFPASRSKPCPPPDELVQAVGKVPVEVWAGSLISPFTKAPTIFALWCPTTRSCVLWICRGSRPWLREDRRKKEWISSAATSPRRSGSPKIRSQAPPTWGTVPISGLSPPAASPC</sequence>
<name>A0A2I2MFX1_9BACT</name>
<dbReference type="Gene3D" id="3.10.310.10">
    <property type="entry name" value="Diaminopimelate Epimerase, Chain A, domain 1"/>
    <property type="match status" value="2"/>
</dbReference>
<reference evidence="4" key="1">
    <citation type="submission" date="2017-12" db="EMBL/GenBank/DDBJ databases">
        <authorList>
            <consortium name="SysMetEx"/>
        </authorList>
    </citation>
    <scope>NUCLEOTIDE SEQUENCE</scope>
    <source>
        <strain evidence="4">Pb_238</strain>
    </source>
</reference>
<dbReference type="PANTHER" id="PTHR13774:SF17">
    <property type="entry name" value="PHENAZINE BIOSYNTHESIS-LIKE DOMAIN-CONTAINING PROTEIN"/>
    <property type="match status" value="1"/>
</dbReference>